<keyword evidence="2" id="KW-0433">Leucine-rich repeat</keyword>
<evidence type="ECO:0000256" key="5">
    <source>
        <dbReference type="SAM" id="Phobius"/>
    </source>
</evidence>
<name>A0A9N8F581_9STRA</name>
<protein>
    <submittedName>
        <fullName evidence="6">Leucine Rich Repeat</fullName>
    </submittedName>
</protein>
<comment type="subcellular location">
    <subcellularLocation>
        <location evidence="1">Cell envelope</location>
    </subcellularLocation>
</comment>
<keyword evidence="5" id="KW-0472">Membrane</keyword>
<evidence type="ECO:0000256" key="2">
    <source>
        <dbReference type="ARBA" id="ARBA00022614"/>
    </source>
</evidence>
<evidence type="ECO:0000256" key="4">
    <source>
        <dbReference type="SAM" id="MobiDB-lite"/>
    </source>
</evidence>
<feature type="compositionally biased region" description="Basic residues" evidence="4">
    <location>
        <begin position="24"/>
        <end position="39"/>
    </location>
</feature>
<dbReference type="InterPro" id="IPR001611">
    <property type="entry name" value="Leu-rich_rpt"/>
</dbReference>
<dbReference type="Proteomes" id="UP001153069">
    <property type="component" value="Unassembled WGS sequence"/>
</dbReference>
<dbReference type="InterPro" id="IPR051848">
    <property type="entry name" value="PGIP"/>
</dbReference>
<feature type="region of interest" description="Disordered" evidence="4">
    <location>
        <begin position="278"/>
        <end position="321"/>
    </location>
</feature>
<accession>A0A9N8F581</accession>
<feature type="transmembrane region" description="Helical" evidence="5">
    <location>
        <begin position="326"/>
        <end position="349"/>
    </location>
</feature>
<proteinExistence type="predicted"/>
<feature type="compositionally biased region" description="Basic and acidic residues" evidence="4">
    <location>
        <begin position="145"/>
        <end position="165"/>
    </location>
</feature>
<evidence type="ECO:0000256" key="3">
    <source>
        <dbReference type="ARBA" id="ARBA00022737"/>
    </source>
</evidence>
<evidence type="ECO:0000256" key="1">
    <source>
        <dbReference type="ARBA" id="ARBA00004196"/>
    </source>
</evidence>
<keyword evidence="7" id="KW-1185">Reference proteome</keyword>
<dbReference type="InterPro" id="IPR032675">
    <property type="entry name" value="LRR_dom_sf"/>
</dbReference>
<feature type="compositionally biased region" description="Polar residues" evidence="4">
    <location>
        <begin position="44"/>
        <end position="53"/>
    </location>
</feature>
<sequence>MNIPQHEDDELMGEEMGVEVVGIPRRKNKRGRSFGRKPSHPTAADTNAASVSNRPDYMMMPHLETRDHVLEISLQEIPSAPPVVPKVPRVKHQAGTVLEPPASLTGFVRPAMKRKKSRSDEIIHVDGDPFPPCFRVVGVSPTPEEQEHHERRALDNNKSPSERSIKKLPIPPTGTSTSTAANTSAMSTLTDERSVDDNLVAKGSGTGQYLQLDLPGMQKRQESALSTLSSHSDMFRDEEAVAPVDANNQSVDPSNASSHYSKTTTRDYLAMTQQLVKERKQTQQREAEKQRKGARKLDSASRASHSRSSKPPEKEMTTAPSWKSPGMVFALAALLVGVSLTGFILIMTLGSFQKKEDQNSQANAIVQDPIIDTSATTSPTDLVVGLTTSAPAPTPPVIRPTPGVENTIESLQLEDFPASTAQILAGGDQSAPQVRAYQWLLQDPYLSNYPKWQQFQRMALATLYYATSGEQWKGPAATSWLSYDGSECQFYSQACDSHGHVRRLFLSDSGLDGTLPPELFWLTSLQQIQLFDNPQLRGPIPTLIGRLTDLQVLWLQRCGFSSTYTMEPAIPSEIGRLGSSLLYMDVSHNPLGHAADSNGSSNNDLNGATLRDYPGSSHYNNNDIPTEIGLLTRLQELILTGSRLVGTLPSEIGNLGQLQYSLQVSQNGLSGTLPLEFSRLSLLENFFADNNHVSGHLPALEMKSLKILDLSNNHLEGSLPAFTLMDGLEELWLFDNLLSGAIGVLPTSLVSLDLSMNQLTRLPLELGSLSNLNGLWVYSNSIFGTIPASLGQLHANLLQLSLFGNRLSGTIPTELESLTRLRGLWLDDCNLVGTIPENLLALTSLVALHLYDNRRLQGTIPRSPSQTYYAMAELFLHNTAISGTVPAELERLTNLQRVTLHKTFLSSEVPPEVCGLFGVKLESLSIDCSEVFCSCGCTCV</sequence>
<gene>
    <name evidence="6" type="ORF">SEMRO_3195_G344980.1</name>
</gene>
<dbReference type="Gene3D" id="3.80.10.10">
    <property type="entry name" value="Ribonuclease Inhibitor"/>
    <property type="match status" value="3"/>
</dbReference>
<dbReference type="Pfam" id="PF00560">
    <property type="entry name" value="LRR_1"/>
    <property type="match status" value="2"/>
</dbReference>
<feature type="region of interest" description="Disordered" evidence="4">
    <location>
        <begin position="137"/>
        <end position="202"/>
    </location>
</feature>
<keyword evidence="5" id="KW-1133">Transmembrane helix</keyword>
<keyword evidence="3" id="KW-0677">Repeat</keyword>
<dbReference type="EMBL" id="CAICTM010003193">
    <property type="protein sequence ID" value="CAB9531020.1"/>
    <property type="molecule type" value="Genomic_DNA"/>
</dbReference>
<dbReference type="OrthoDB" id="69127at2759"/>
<dbReference type="PANTHER" id="PTHR48059:SF30">
    <property type="entry name" value="OS06G0587000 PROTEIN"/>
    <property type="match status" value="1"/>
</dbReference>
<feature type="compositionally biased region" description="Basic and acidic residues" evidence="4">
    <location>
        <begin position="278"/>
        <end position="299"/>
    </location>
</feature>
<feature type="compositionally biased region" description="Low complexity" evidence="4">
    <location>
        <begin position="173"/>
        <end position="189"/>
    </location>
</feature>
<dbReference type="InterPro" id="IPR003591">
    <property type="entry name" value="Leu-rich_rpt_typical-subtyp"/>
</dbReference>
<dbReference type="PROSITE" id="PS51450">
    <property type="entry name" value="LRR"/>
    <property type="match status" value="2"/>
</dbReference>
<evidence type="ECO:0000313" key="6">
    <source>
        <dbReference type="EMBL" id="CAB9531020.1"/>
    </source>
</evidence>
<evidence type="ECO:0000313" key="7">
    <source>
        <dbReference type="Proteomes" id="UP001153069"/>
    </source>
</evidence>
<dbReference type="AlphaFoldDB" id="A0A9N8F581"/>
<comment type="caution">
    <text evidence="6">The sequence shown here is derived from an EMBL/GenBank/DDBJ whole genome shotgun (WGS) entry which is preliminary data.</text>
</comment>
<dbReference type="PANTHER" id="PTHR48059">
    <property type="entry name" value="POLYGALACTURONASE INHIBITOR 1"/>
    <property type="match status" value="1"/>
</dbReference>
<dbReference type="SMART" id="SM00369">
    <property type="entry name" value="LRR_TYP"/>
    <property type="match status" value="5"/>
</dbReference>
<organism evidence="6 7">
    <name type="scientific">Seminavis robusta</name>
    <dbReference type="NCBI Taxonomy" id="568900"/>
    <lineage>
        <taxon>Eukaryota</taxon>
        <taxon>Sar</taxon>
        <taxon>Stramenopiles</taxon>
        <taxon>Ochrophyta</taxon>
        <taxon>Bacillariophyta</taxon>
        <taxon>Bacillariophyceae</taxon>
        <taxon>Bacillariophycidae</taxon>
        <taxon>Naviculales</taxon>
        <taxon>Naviculaceae</taxon>
        <taxon>Seminavis</taxon>
    </lineage>
</organism>
<feature type="region of interest" description="Disordered" evidence="4">
    <location>
        <begin position="243"/>
        <end position="265"/>
    </location>
</feature>
<feature type="compositionally biased region" description="Polar residues" evidence="4">
    <location>
        <begin position="246"/>
        <end position="263"/>
    </location>
</feature>
<feature type="region of interest" description="Disordered" evidence="4">
    <location>
        <begin position="22"/>
        <end position="56"/>
    </location>
</feature>
<dbReference type="SUPFAM" id="SSF52058">
    <property type="entry name" value="L domain-like"/>
    <property type="match status" value="1"/>
</dbReference>
<reference evidence="6" key="1">
    <citation type="submission" date="2020-06" db="EMBL/GenBank/DDBJ databases">
        <authorList>
            <consortium name="Plant Systems Biology data submission"/>
        </authorList>
    </citation>
    <scope>NUCLEOTIDE SEQUENCE</scope>
    <source>
        <strain evidence="6">D6</strain>
    </source>
</reference>
<keyword evidence="5" id="KW-0812">Transmembrane</keyword>